<comment type="subcellular location">
    <subcellularLocation>
        <location evidence="10">Cytoplasm</location>
    </subcellularLocation>
    <text evidence="10">The SRP-RNC complex is targeted to the cytoplasmic membrane.</text>
</comment>
<comment type="similarity">
    <text evidence="1 10">Belongs to the GTP-binding SRP family. SRP54 subfamily.</text>
</comment>
<comment type="function">
    <text evidence="10">Involved in targeting and insertion of nascent membrane proteins into the cytoplasmic membrane. Binds to the hydrophobic signal sequence of the ribosome-nascent chain (RNC) as it emerges from the ribosomes. The SRP-RNC complex is then targeted to the cytoplasmic membrane where it interacts with the SRP receptor FtsY.</text>
</comment>
<evidence type="ECO:0000313" key="12">
    <source>
        <dbReference type="EMBL" id="CBL28404.1"/>
    </source>
</evidence>
<protein>
    <recommendedName>
        <fullName evidence="10">Signal recognition particle protein</fullName>
        <ecNumber evidence="10">3.6.5.4</ecNumber>
    </recommendedName>
    <alternativeName>
        <fullName evidence="10">Fifty-four homolog</fullName>
    </alternativeName>
</protein>
<keyword evidence="3 10" id="KW-0547">Nucleotide-binding</keyword>
<evidence type="ECO:0000256" key="3">
    <source>
        <dbReference type="ARBA" id="ARBA00022741"/>
    </source>
</evidence>
<dbReference type="InterPro" id="IPR004780">
    <property type="entry name" value="SRP"/>
</dbReference>
<dbReference type="InterPro" id="IPR036891">
    <property type="entry name" value="Signal_recog_part_SRP54_M_sf"/>
</dbReference>
<keyword evidence="2 10" id="KW-0963">Cytoplasm</keyword>
<dbReference type="Proteomes" id="UP000008957">
    <property type="component" value="Chromosome"/>
</dbReference>
<evidence type="ECO:0000256" key="4">
    <source>
        <dbReference type="ARBA" id="ARBA00022801"/>
    </source>
</evidence>
<dbReference type="InterPro" id="IPR027417">
    <property type="entry name" value="P-loop_NTPase"/>
</dbReference>
<evidence type="ECO:0000256" key="6">
    <source>
        <dbReference type="ARBA" id="ARBA00023134"/>
    </source>
</evidence>
<dbReference type="SMART" id="SM00382">
    <property type="entry name" value="AAA"/>
    <property type="match status" value="1"/>
</dbReference>
<comment type="subunit">
    <text evidence="10">Part of the signal recognition particle protein translocation system, which is composed of SRP and FtsY.</text>
</comment>
<dbReference type="InterPro" id="IPR004125">
    <property type="entry name" value="Signal_recog_particle_SRP54_M"/>
</dbReference>
<evidence type="ECO:0000256" key="10">
    <source>
        <dbReference type="HAMAP-Rule" id="MF_00306"/>
    </source>
</evidence>
<keyword evidence="8 10" id="KW-0687">Ribonucleoprotein</keyword>
<dbReference type="HAMAP" id="MF_00306">
    <property type="entry name" value="SRP54"/>
    <property type="match status" value="1"/>
</dbReference>
<dbReference type="GO" id="GO:0005525">
    <property type="term" value="F:GTP binding"/>
    <property type="evidence" value="ECO:0007669"/>
    <property type="project" value="UniProtKB-UniRule"/>
</dbReference>
<dbReference type="InterPro" id="IPR003593">
    <property type="entry name" value="AAA+_ATPase"/>
</dbReference>
<dbReference type="GO" id="GO:0006614">
    <property type="term" value="P:SRP-dependent cotranslational protein targeting to membrane"/>
    <property type="evidence" value="ECO:0007669"/>
    <property type="project" value="InterPro"/>
</dbReference>
<dbReference type="EC" id="3.6.5.4" evidence="10"/>
<dbReference type="RefSeq" id="WP_015556551.1">
    <property type="nucleotide sequence ID" value="NC_021038.1"/>
</dbReference>
<dbReference type="KEGG" id="sbr:SY1_12790"/>
<dbReference type="Gene3D" id="3.40.50.300">
    <property type="entry name" value="P-loop containing nucleotide triphosphate hydrolases"/>
    <property type="match status" value="1"/>
</dbReference>
<dbReference type="Gene3D" id="1.10.260.30">
    <property type="entry name" value="Signal recognition particle, SRP54 subunit, M-domain"/>
    <property type="match status" value="1"/>
</dbReference>
<feature type="domain" description="SRP54-type proteins GTP-binding" evidence="11">
    <location>
        <begin position="267"/>
        <end position="280"/>
    </location>
</feature>
<dbReference type="InterPro" id="IPR042101">
    <property type="entry name" value="SRP54_N_sf"/>
</dbReference>
<dbReference type="AlphaFoldDB" id="A0AB94IXK6"/>
<gene>
    <name evidence="10" type="primary">ffh</name>
    <name evidence="12" type="ORF">SY1_12790</name>
</gene>
<dbReference type="SUPFAM" id="SSF47364">
    <property type="entry name" value="Domain of the SRP/SRP receptor G-proteins"/>
    <property type="match status" value="1"/>
</dbReference>
<evidence type="ECO:0000256" key="8">
    <source>
        <dbReference type="ARBA" id="ARBA00023274"/>
    </source>
</evidence>
<evidence type="ECO:0000259" key="11">
    <source>
        <dbReference type="PROSITE" id="PS00300"/>
    </source>
</evidence>
<dbReference type="InterPro" id="IPR022941">
    <property type="entry name" value="SRP54"/>
</dbReference>
<dbReference type="GO" id="GO:0003924">
    <property type="term" value="F:GTPase activity"/>
    <property type="evidence" value="ECO:0007669"/>
    <property type="project" value="UniProtKB-UniRule"/>
</dbReference>
<dbReference type="Pfam" id="PF02978">
    <property type="entry name" value="SRP_SPB"/>
    <property type="match status" value="1"/>
</dbReference>
<keyword evidence="13" id="KW-1185">Reference proteome</keyword>
<dbReference type="PROSITE" id="PS00300">
    <property type="entry name" value="SRP54"/>
    <property type="match status" value="1"/>
</dbReference>
<keyword evidence="4 10" id="KW-0378">Hydrolase</keyword>
<dbReference type="GO" id="GO:0008312">
    <property type="term" value="F:7S RNA binding"/>
    <property type="evidence" value="ECO:0007669"/>
    <property type="project" value="InterPro"/>
</dbReference>
<feature type="binding site" evidence="10">
    <location>
        <begin position="106"/>
        <end position="113"/>
    </location>
    <ligand>
        <name>GTP</name>
        <dbReference type="ChEBI" id="CHEBI:37565"/>
    </ligand>
</feature>
<dbReference type="PANTHER" id="PTHR11564:SF5">
    <property type="entry name" value="SIGNAL RECOGNITION PARTICLE SUBUNIT SRP54"/>
    <property type="match status" value="1"/>
</dbReference>
<keyword evidence="7 10" id="KW-0733">Signal recognition particle</keyword>
<dbReference type="NCBIfam" id="TIGR00959">
    <property type="entry name" value="ffh"/>
    <property type="match status" value="1"/>
</dbReference>
<evidence type="ECO:0000256" key="5">
    <source>
        <dbReference type="ARBA" id="ARBA00022884"/>
    </source>
</evidence>
<dbReference type="InterPro" id="IPR036225">
    <property type="entry name" value="SRP/SRP_N"/>
</dbReference>
<sequence>MFDALREKLEAAFSRLRSRGKLSEADVDAALREIRKSLLEADVDFKVARSLVARIRERALQLDVIESISAAQHIATVVYEELVSLMGDPAPLAIASMPPTVILMVGLQGSGKTTTTVKLARRLQGSHNPLVVACDLRRPAAVDQLRVLAEEARVAFYGPDAGGTDVLEVVRGARQRAADRMNDVILLDTAGRLHLDQELMEELSAIASALPPHEKLLVLDAMMGQEAVNVARAFHERLALTGLILTKLDGDARGGSALAVRAVTDVPVKFAGVGERTDALEVFDSRRMAGRIMGMGDIQGLVEKVQAADAGDAQKIANSLKGKQFTLETLLLQFQQIEKMGPLGKVMEMIPGFSRLKGINVDEADNAAIRRSKAIIQSMTPAERRNPRIIKGSRRRRIALGSGTSVQMVNQLLAQYEQMRKLFKTFSAAGDSKFKLRSLFGRMGGIR</sequence>
<dbReference type="InterPro" id="IPR013822">
    <property type="entry name" value="Signal_recog_particl_SRP54_hlx"/>
</dbReference>
<dbReference type="Gene3D" id="1.20.120.140">
    <property type="entry name" value="Signal recognition particle SRP54, nucleotide-binding domain"/>
    <property type="match status" value="1"/>
</dbReference>
<feature type="binding site" evidence="10">
    <location>
        <begin position="188"/>
        <end position="192"/>
    </location>
    <ligand>
        <name>GTP</name>
        <dbReference type="ChEBI" id="CHEBI:37565"/>
    </ligand>
</feature>
<dbReference type="SUPFAM" id="SSF47446">
    <property type="entry name" value="Signal peptide-binding domain"/>
    <property type="match status" value="1"/>
</dbReference>
<reference evidence="13" key="1">
    <citation type="submission" date="2010-03" db="EMBL/GenBank/DDBJ databases">
        <title>The genome sequence of Synergistetes sp. SGP1.</title>
        <authorList>
            <consortium name="metaHIT consortium -- http://www.metahit.eu/"/>
            <person name="Pajon A."/>
            <person name="Turner K."/>
            <person name="Parkhill J."/>
            <person name="Wade W."/>
            <person name="Vartoukian S."/>
        </authorList>
    </citation>
    <scope>NUCLEOTIDE SEQUENCE [LARGE SCALE GENOMIC DNA]</scope>
    <source>
        <strain evidence="13">SGP1</strain>
    </source>
</reference>
<evidence type="ECO:0000256" key="2">
    <source>
        <dbReference type="ARBA" id="ARBA00022490"/>
    </source>
</evidence>
<dbReference type="SUPFAM" id="SSF52540">
    <property type="entry name" value="P-loop containing nucleoside triphosphate hydrolases"/>
    <property type="match status" value="1"/>
</dbReference>
<name>A0AB94IXK6_9BACT</name>
<dbReference type="Pfam" id="PF00448">
    <property type="entry name" value="SRP54"/>
    <property type="match status" value="1"/>
</dbReference>
<dbReference type="GO" id="GO:0048500">
    <property type="term" value="C:signal recognition particle"/>
    <property type="evidence" value="ECO:0007669"/>
    <property type="project" value="UniProtKB-UniRule"/>
</dbReference>
<dbReference type="InterPro" id="IPR000897">
    <property type="entry name" value="SRP54_GTPase_dom"/>
</dbReference>
<dbReference type="SMART" id="SM00963">
    <property type="entry name" value="SRP54_N"/>
    <property type="match status" value="1"/>
</dbReference>
<accession>A0AB94IXK6</accession>
<keyword evidence="6 10" id="KW-0342">GTP-binding</keyword>
<dbReference type="Pfam" id="PF02881">
    <property type="entry name" value="SRP54_N"/>
    <property type="match status" value="1"/>
</dbReference>
<proteinExistence type="inferred from homology"/>
<evidence type="ECO:0000256" key="1">
    <source>
        <dbReference type="ARBA" id="ARBA00005450"/>
    </source>
</evidence>
<keyword evidence="5 10" id="KW-0694">RNA-binding</keyword>
<organism evidence="12 13">
    <name type="scientific">Fretibacterium fastidiosum</name>
    <dbReference type="NCBI Taxonomy" id="651822"/>
    <lineage>
        <taxon>Bacteria</taxon>
        <taxon>Thermotogati</taxon>
        <taxon>Synergistota</taxon>
        <taxon>Synergistia</taxon>
        <taxon>Synergistales</taxon>
        <taxon>Aminobacteriaceae</taxon>
        <taxon>Fretibacterium</taxon>
    </lineage>
</organism>
<dbReference type="EMBL" id="FP929056">
    <property type="protein sequence ID" value="CBL28404.1"/>
    <property type="molecule type" value="Genomic_DNA"/>
</dbReference>
<dbReference type="SMART" id="SM00962">
    <property type="entry name" value="SRP54"/>
    <property type="match status" value="1"/>
</dbReference>
<evidence type="ECO:0000256" key="9">
    <source>
        <dbReference type="ARBA" id="ARBA00048027"/>
    </source>
</evidence>
<dbReference type="PANTHER" id="PTHR11564">
    <property type="entry name" value="SIGNAL RECOGNITION PARTICLE 54K PROTEIN SRP54"/>
    <property type="match status" value="1"/>
</dbReference>
<comment type="domain">
    <text evidence="10">Composed of three domains: the N-terminal N domain, which is responsible for interactions with the ribosome, the central G domain, which binds GTP, and the C-terminal M domain, which binds the RNA and the signal sequence of the RNC.</text>
</comment>
<evidence type="ECO:0000256" key="7">
    <source>
        <dbReference type="ARBA" id="ARBA00023135"/>
    </source>
</evidence>
<evidence type="ECO:0000313" key="13">
    <source>
        <dbReference type="Proteomes" id="UP000008957"/>
    </source>
</evidence>
<comment type="catalytic activity">
    <reaction evidence="9 10">
        <text>GTP + H2O = GDP + phosphate + H(+)</text>
        <dbReference type="Rhea" id="RHEA:19669"/>
        <dbReference type="ChEBI" id="CHEBI:15377"/>
        <dbReference type="ChEBI" id="CHEBI:15378"/>
        <dbReference type="ChEBI" id="CHEBI:37565"/>
        <dbReference type="ChEBI" id="CHEBI:43474"/>
        <dbReference type="ChEBI" id="CHEBI:58189"/>
        <dbReference type="EC" id="3.6.5.4"/>
    </reaction>
</comment>
<feature type="binding site" evidence="10">
    <location>
        <begin position="246"/>
        <end position="249"/>
    </location>
    <ligand>
        <name>GTP</name>
        <dbReference type="ChEBI" id="CHEBI:37565"/>
    </ligand>
</feature>
<reference evidence="12 13" key="2">
    <citation type="submission" date="2010-03" db="EMBL/GenBank/DDBJ databases">
        <authorList>
            <person name="Pajon A."/>
        </authorList>
    </citation>
    <scope>NUCLEOTIDE SEQUENCE [LARGE SCALE GENOMIC DNA]</scope>
    <source>
        <strain evidence="12 13">SGP1</strain>
    </source>
</reference>